<keyword evidence="5 7" id="KW-1133">Transmembrane helix</keyword>
<feature type="non-terminal residue" evidence="8">
    <location>
        <position position="1"/>
    </location>
</feature>
<dbReference type="InterPro" id="IPR005524">
    <property type="entry name" value="DUF318"/>
</dbReference>
<protein>
    <recommendedName>
        <fullName evidence="9">Permease</fullName>
    </recommendedName>
</protein>
<keyword evidence="6 7" id="KW-0472">Membrane</keyword>
<dbReference type="Pfam" id="PF03773">
    <property type="entry name" value="ArsP_1"/>
    <property type="match status" value="1"/>
</dbReference>
<evidence type="ECO:0000256" key="1">
    <source>
        <dbReference type="ARBA" id="ARBA00004651"/>
    </source>
</evidence>
<comment type="similarity">
    <text evidence="2">Belongs to the UPF0718 family.</text>
</comment>
<organism evidence="8">
    <name type="scientific">marine sediment metagenome</name>
    <dbReference type="NCBI Taxonomy" id="412755"/>
    <lineage>
        <taxon>unclassified sequences</taxon>
        <taxon>metagenomes</taxon>
        <taxon>ecological metagenomes</taxon>
    </lineage>
</organism>
<evidence type="ECO:0000313" key="8">
    <source>
        <dbReference type="EMBL" id="GAI43441.1"/>
    </source>
</evidence>
<dbReference type="AlphaFoldDB" id="X1PLN7"/>
<feature type="transmembrane region" description="Helical" evidence="7">
    <location>
        <begin position="97"/>
        <end position="118"/>
    </location>
</feature>
<dbReference type="GO" id="GO:0005886">
    <property type="term" value="C:plasma membrane"/>
    <property type="evidence" value="ECO:0007669"/>
    <property type="project" value="UniProtKB-SubCell"/>
</dbReference>
<evidence type="ECO:0008006" key="9">
    <source>
        <dbReference type="Google" id="ProtNLM"/>
    </source>
</evidence>
<name>X1PLN7_9ZZZZ</name>
<evidence type="ECO:0000256" key="6">
    <source>
        <dbReference type="ARBA" id="ARBA00023136"/>
    </source>
</evidence>
<evidence type="ECO:0000256" key="3">
    <source>
        <dbReference type="ARBA" id="ARBA00022475"/>
    </source>
</evidence>
<evidence type="ECO:0000256" key="2">
    <source>
        <dbReference type="ARBA" id="ARBA00006386"/>
    </source>
</evidence>
<comment type="caution">
    <text evidence="8">The sequence shown here is derived from an EMBL/GenBank/DDBJ whole genome shotgun (WGS) entry which is preliminary data.</text>
</comment>
<reference evidence="8" key="1">
    <citation type="journal article" date="2014" name="Front. Microbiol.">
        <title>High frequency of phylogenetically diverse reductive dehalogenase-homologous genes in deep subseafloor sedimentary metagenomes.</title>
        <authorList>
            <person name="Kawai M."/>
            <person name="Futagami T."/>
            <person name="Toyoda A."/>
            <person name="Takaki Y."/>
            <person name="Nishi S."/>
            <person name="Hori S."/>
            <person name="Arai W."/>
            <person name="Tsubouchi T."/>
            <person name="Morono Y."/>
            <person name="Uchiyama I."/>
            <person name="Ito T."/>
            <person name="Fujiyama A."/>
            <person name="Inagaki F."/>
            <person name="Takami H."/>
        </authorList>
    </citation>
    <scope>NUCLEOTIDE SEQUENCE</scope>
    <source>
        <strain evidence="8">Expedition CK06-06</strain>
    </source>
</reference>
<gene>
    <name evidence="8" type="ORF">S06H3_50462</name>
</gene>
<sequence length="122" mass="13335">IKVILPYLLLGLFIVSFIAAYIPEELIGVFLTGYIGIIIGAAIGGPLYTPTLVEIVLTKSLLDLGMTRSTALSFMMGQPYDVVSMVPNSRFFKWKGVALYTAIFFLFSVISGIFYGLLLGEL</sequence>
<proteinExistence type="inferred from homology"/>
<dbReference type="EMBL" id="BARV01031955">
    <property type="protein sequence ID" value="GAI43441.1"/>
    <property type="molecule type" value="Genomic_DNA"/>
</dbReference>
<feature type="transmembrane region" description="Helical" evidence="7">
    <location>
        <begin position="29"/>
        <end position="48"/>
    </location>
</feature>
<evidence type="ECO:0000256" key="5">
    <source>
        <dbReference type="ARBA" id="ARBA00022989"/>
    </source>
</evidence>
<accession>X1PLN7</accession>
<feature type="transmembrane region" description="Helical" evidence="7">
    <location>
        <begin position="7"/>
        <end position="23"/>
    </location>
</feature>
<comment type="subcellular location">
    <subcellularLocation>
        <location evidence="1">Cell membrane</location>
        <topology evidence="1">Multi-pass membrane protein</topology>
    </subcellularLocation>
</comment>
<evidence type="ECO:0000256" key="7">
    <source>
        <dbReference type="SAM" id="Phobius"/>
    </source>
</evidence>
<evidence type="ECO:0000256" key="4">
    <source>
        <dbReference type="ARBA" id="ARBA00022692"/>
    </source>
</evidence>
<keyword evidence="4 7" id="KW-0812">Transmembrane</keyword>
<keyword evidence="3" id="KW-1003">Cell membrane</keyword>